<reference evidence="10" key="1">
    <citation type="journal article" date="2014" name="Int. J. Syst. Evol. Microbiol.">
        <title>Complete genome sequence of Corynebacterium casei LMG S-19264T (=DSM 44701T), isolated from a smear-ripened cheese.</title>
        <authorList>
            <consortium name="US DOE Joint Genome Institute (JGI-PGF)"/>
            <person name="Walter F."/>
            <person name="Albersmeier A."/>
            <person name="Kalinowski J."/>
            <person name="Ruckert C."/>
        </authorList>
    </citation>
    <scope>NUCLEOTIDE SEQUENCE</scope>
    <source>
        <strain evidence="10">JCM 12580</strain>
    </source>
</reference>
<feature type="domain" description="Asparaginase/glutaminase C-terminal" evidence="9">
    <location>
        <begin position="207"/>
        <end position="313"/>
    </location>
</feature>
<dbReference type="GO" id="GO:0006528">
    <property type="term" value="P:asparagine metabolic process"/>
    <property type="evidence" value="ECO:0007669"/>
    <property type="project" value="InterPro"/>
</dbReference>
<dbReference type="Gene3D" id="3.40.50.1170">
    <property type="entry name" value="L-asparaginase, N-terminal domain"/>
    <property type="match status" value="1"/>
</dbReference>
<proteinExistence type="inferred from homology"/>
<dbReference type="PROSITE" id="PS00144">
    <property type="entry name" value="ASN_GLN_ASE_1"/>
    <property type="match status" value="1"/>
</dbReference>
<evidence type="ECO:0000256" key="2">
    <source>
        <dbReference type="ARBA" id="ARBA00011881"/>
    </source>
</evidence>
<accession>A0A917V0X1</accession>
<dbReference type="PIRSF" id="PIRSF500176">
    <property type="entry name" value="L_ASNase"/>
    <property type="match status" value="1"/>
</dbReference>
<dbReference type="InterPro" id="IPR036152">
    <property type="entry name" value="Asp/glu_Ase-like_sf"/>
</dbReference>
<dbReference type="Proteomes" id="UP000658382">
    <property type="component" value="Unassembled WGS sequence"/>
</dbReference>
<evidence type="ECO:0000256" key="1">
    <source>
        <dbReference type="ARBA" id="ARBA00010518"/>
    </source>
</evidence>
<dbReference type="CDD" id="cd08964">
    <property type="entry name" value="L-asparaginase_II"/>
    <property type="match status" value="1"/>
</dbReference>
<dbReference type="FunFam" id="3.40.50.1170:FF:000001">
    <property type="entry name" value="L-asparaginase 2"/>
    <property type="match status" value="1"/>
</dbReference>
<dbReference type="SMART" id="SM00870">
    <property type="entry name" value="Asparaginase"/>
    <property type="match status" value="1"/>
</dbReference>
<dbReference type="RefSeq" id="WP_188633954.1">
    <property type="nucleotide sequence ID" value="NZ_BMNQ01000062.1"/>
</dbReference>
<evidence type="ECO:0000256" key="3">
    <source>
        <dbReference type="ARBA" id="ARBA00012920"/>
    </source>
</evidence>
<evidence type="ECO:0000259" key="8">
    <source>
        <dbReference type="Pfam" id="PF00710"/>
    </source>
</evidence>
<feature type="active site" description="O-isoaspartyl threonine intermediate" evidence="5">
    <location>
        <position position="12"/>
    </location>
</feature>
<comment type="similarity">
    <text evidence="1">Belongs to the asparaginase 1 family.</text>
</comment>
<dbReference type="InterPro" id="IPR027474">
    <property type="entry name" value="L-asparaginase_N"/>
</dbReference>
<evidence type="ECO:0000256" key="7">
    <source>
        <dbReference type="PROSITE-ProRule" id="PRU10099"/>
    </source>
</evidence>
<dbReference type="PROSITE" id="PS51732">
    <property type="entry name" value="ASN_GLN_ASE_3"/>
    <property type="match status" value="1"/>
</dbReference>
<dbReference type="PANTHER" id="PTHR11707">
    <property type="entry name" value="L-ASPARAGINASE"/>
    <property type="match status" value="1"/>
</dbReference>
<dbReference type="InterPro" id="IPR037152">
    <property type="entry name" value="L-asparaginase_N_sf"/>
</dbReference>
<feature type="binding site" evidence="6">
    <location>
        <begin position="88"/>
        <end position="89"/>
    </location>
    <ligand>
        <name>substrate</name>
    </ligand>
</feature>
<keyword evidence="11" id="KW-1185">Reference proteome</keyword>
<dbReference type="AlphaFoldDB" id="A0A917V0X1"/>
<dbReference type="InterPro" id="IPR027473">
    <property type="entry name" value="L-asparaginase_C"/>
</dbReference>
<dbReference type="InterPro" id="IPR006034">
    <property type="entry name" value="Asparaginase/glutaminase-like"/>
</dbReference>
<dbReference type="Gene3D" id="3.40.50.40">
    <property type="match status" value="1"/>
</dbReference>
<dbReference type="SFLD" id="SFLDS00057">
    <property type="entry name" value="Glutaminase/Asparaginase"/>
    <property type="match status" value="1"/>
</dbReference>
<reference evidence="10" key="2">
    <citation type="submission" date="2020-09" db="EMBL/GenBank/DDBJ databases">
        <authorList>
            <person name="Sun Q."/>
            <person name="Ohkuma M."/>
        </authorList>
    </citation>
    <scope>NUCLEOTIDE SEQUENCE</scope>
    <source>
        <strain evidence="10">JCM 12580</strain>
    </source>
</reference>
<name>A0A917V0X1_9BACI</name>
<evidence type="ECO:0000256" key="5">
    <source>
        <dbReference type="PIRSR" id="PIRSR001220-1"/>
    </source>
</evidence>
<dbReference type="InterPro" id="IPR004550">
    <property type="entry name" value="AsnASE_II"/>
</dbReference>
<protein>
    <recommendedName>
        <fullName evidence="3">asparaginase</fullName>
        <ecNumber evidence="3">3.5.1.1</ecNumber>
    </recommendedName>
</protein>
<gene>
    <name evidence="10" type="ORF">GCM10007063_30300</name>
</gene>
<dbReference type="EMBL" id="BMNQ01000062">
    <property type="protein sequence ID" value="GGK05835.1"/>
    <property type="molecule type" value="Genomic_DNA"/>
</dbReference>
<dbReference type="InterPro" id="IPR020827">
    <property type="entry name" value="Asparaginase/glutaminase_AS1"/>
</dbReference>
<dbReference type="PRINTS" id="PR00139">
    <property type="entry name" value="ASNGLNASE"/>
</dbReference>
<dbReference type="EC" id="3.5.1.1" evidence="3"/>
<dbReference type="Pfam" id="PF00710">
    <property type="entry name" value="Asparaginase"/>
    <property type="match status" value="1"/>
</dbReference>
<dbReference type="Pfam" id="PF17763">
    <property type="entry name" value="Asparaginase_C"/>
    <property type="match status" value="1"/>
</dbReference>
<feature type="binding site" evidence="6">
    <location>
        <position position="55"/>
    </location>
    <ligand>
        <name>substrate</name>
    </ligand>
</feature>
<evidence type="ECO:0000256" key="4">
    <source>
        <dbReference type="ARBA" id="ARBA00022801"/>
    </source>
</evidence>
<evidence type="ECO:0000313" key="11">
    <source>
        <dbReference type="Proteomes" id="UP000658382"/>
    </source>
</evidence>
<dbReference type="PANTHER" id="PTHR11707:SF28">
    <property type="entry name" value="60 KDA LYSOPHOSPHOLIPASE"/>
    <property type="match status" value="1"/>
</dbReference>
<dbReference type="GO" id="GO:0004067">
    <property type="term" value="F:asparaginase activity"/>
    <property type="evidence" value="ECO:0007669"/>
    <property type="project" value="UniProtKB-UniRule"/>
</dbReference>
<dbReference type="PIRSF" id="PIRSF001220">
    <property type="entry name" value="L-ASNase_gatD"/>
    <property type="match status" value="1"/>
</dbReference>
<dbReference type="InterPro" id="IPR040919">
    <property type="entry name" value="Asparaginase_C"/>
</dbReference>
<feature type="active site" evidence="7">
    <location>
        <position position="12"/>
    </location>
</feature>
<sequence>MKKIALITTGGTIASKKDRDGLLTCTEMKGDELAKLCELPSDITLEVHNLFQLPSMHLSFNMLIILKNKVGKLFQDKSVDGIVITHGTDSLEETSYFLDLTVGDRRPVVVTGSQRSTESIGSDALINLRHSISVASENKLDNIGTIVVFNERIWSSRYVKKVDASNLQGFNAFGFGYLGVIDNGVVNLFQRPLIREFYDINDELPPVDIIKSYIDADGKFINAAIQNNIKGIILEGSGGGQVSPLMMDEVSRAVKKGIKIVITTSSEEGKVGFSYNDKGSAIDLYNQGVISGFDYDSKKARIKLAVLLSANEENIESEFLK</sequence>
<organism evidence="10 11">
    <name type="scientific">Lentibacillus kapialis</name>
    <dbReference type="NCBI Taxonomy" id="340214"/>
    <lineage>
        <taxon>Bacteria</taxon>
        <taxon>Bacillati</taxon>
        <taxon>Bacillota</taxon>
        <taxon>Bacilli</taxon>
        <taxon>Bacillales</taxon>
        <taxon>Bacillaceae</taxon>
        <taxon>Lentibacillus</taxon>
    </lineage>
</organism>
<feature type="domain" description="L-asparaginase N-terminal" evidence="8">
    <location>
        <begin position="3"/>
        <end position="192"/>
    </location>
</feature>
<evidence type="ECO:0000256" key="6">
    <source>
        <dbReference type="PIRSR" id="PIRSR001220-2"/>
    </source>
</evidence>
<dbReference type="SUPFAM" id="SSF53774">
    <property type="entry name" value="Glutaminase/Asparaginase"/>
    <property type="match status" value="1"/>
</dbReference>
<comment type="subunit">
    <text evidence="2">Homotetramer.</text>
</comment>
<comment type="caution">
    <text evidence="10">The sequence shown here is derived from an EMBL/GenBank/DDBJ whole genome shotgun (WGS) entry which is preliminary data.</text>
</comment>
<evidence type="ECO:0000259" key="9">
    <source>
        <dbReference type="Pfam" id="PF17763"/>
    </source>
</evidence>
<evidence type="ECO:0000313" key="10">
    <source>
        <dbReference type="EMBL" id="GGK05835.1"/>
    </source>
</evidence>
<keyword evidence="4" id="KW-0378">Hydrolase</keyword>